<dbReference type="PANTHER" id="PTHR47632:SF2">
    <property type="entry name" value="G-PROTEIN COUPLED RECEPTOR FRPR-1-RELATED"/>
    <property type="match status" value="1"/>
</dbReference>
<evidence type="ECO:0000256" key="3">
    <source>
        <dbReference type="ARBA" id="ARBA00022989"/>
    </source>
</evidence>
<dbReference type="InterPro" id="IPR017452">
    <property type="entry name" value="GPCR_Rhodpsn_7TM"/>
</dbReference>
<feature type="transmembrane region" description="Helical" evidence="6">
    <location>
        <begin position="294"/>
        <end position="318"/>
    </location>
</feature>
<dbReference type="InterPro" id="IPR000276">
    <property type="entry name" value="GPCR_Rhodpsn"/>
</dbReference>
<keyword evidence="2 6" id="KW-0812">Transmembrane</keyword>
<feature type="transmembrane region" description="Helical" evidence="6">
    <location>
        <begin position="114"/>
        <end position="130"/>
    </location>
</feature>
<name>A0AAE9CVK4_CAEBR</name>
<dbReference type="InterPro" id="IPR053326">
    <property type="entry name" value="GPCR1-like"/>
</dbReference>
<feature type="transmembrane region" description="Helical" evidence="6">
    <location>
        <begin position="262"/>
        <end position="282"/>
    </location>
</feature>
<dbReference type="EMBL" id="CP090896">
    <property type="protein sequence ID" value="ULT83384.1"/>
    <property type="molecule type" value="Genomic_DNA"/>
</dbReference>
<dbReference type="PRINTS" id="PR00237">
    <property type="entry name" value="GPCRRHODOPSN"/>
</dbReference>
<accession>A0AAE9CVK4</accession>
<proteinExistence type="predicted"/>
<evidence type="ECO:0000256" key="5">
    <source>
        <dbReference type="SAM" id="MobiDB-lite"/>
    </source>
</evidence>
<dbReference type="GO" id="GO:0016020">
    <property type="term" value="C:membrane"/>
    <property type="evidence" value="ECO:0007669"/>
    <property type="project" value="UniProtKB-SubCell"/>
</dbReference>
<dbReference type="PROSITE" id="PS50262">
    <property type="entry name" value="G_PROTEIN_RECEP_F1_2"/>
    <property type="match status" value="1"/>
</dbReference>
<feature type="domain" description="G-protein coupled receptors family 1 profile" evidence="7">
    <location>
        <begin position="64"/>
        <end position="315"/>
    </location>
</feature>
<dbReference type="SUPFAM" id="SSF81321">
    <property type="entry name" value="Family A G protein-coupled receptor-like"/>
    <property type="match status" value="1"/>
</dbReference>
<gene>
    <name evidence="8" type="ORF">L3Y34_012553</name>
</gene>
<keyword evidence="3 6" id="KW-1133">Transmembrane helix</keyword>
<dbReference type="PANTHER" id="PTHR47632">
    <property type="entry name" value="FMRFAMIDE PEPTIDE RECEPTOR FAMILY-RELATED"/>
    <property type="match status" value="1"/>
</dbReference>
<evidence type="ECO:0000256" key="2">
    <source>
        <dbReference type="ARBA" id="ARBA00022692"/>
    </source>
</evidence>
<reference evidence="8 9" key="1">
    <citation type="submission" date="2022-05" db="EMBL/GenBank/DDBJ databases">
        <title>Chromosome-level reference genomes for two strains of Caenorhabditis briggsae: an improved platform for comparative genomics.</title>
        <authorList>
            <person name="Stevens L."/>
            <person name="Andersen E.C."/>
        </authorList>
    </citation>
    <scope>NUCLEOTIDE SEQUENCE [LARGE SCALE GENOMIC DNA]</scope>
    <source>
        <strain evidence="8">QX1410_ONT</strain>
        <tissue evidence="8">Whole-organism</tissue>
    </source>
</reference>
<evidence type="ECO:0000313" key="8">
    <source>
        <dbReference type="EMBL" id="ULT83384.1"/>
    </source>
</evidence>
<feature type="transmembrane region" description="Helical" evidence="6">
    <location>
        <begin position="222"/>
        <end position="250"/>
    </location>
</feature>
<feature type="transmembrane region" description="Helical" evidence="6">
    <location>
        <begin position="162"/>
        <end position="182"/>
    </location>
</feature>
<feature type="transmembrane region" description="Helical" evidence="6">
    <location>
        <begin position="45"/>
        <end position="63"/>
    </location>
</feature>
<feature type="region of interest" description="Disordered" evidence="5">
    <location>
        <begin position="580"/>
        <end position="616"/>
    </location>
</feature>
<comment type="subcellular location">
    <subcellularLocation>
        <location evidence="1">Membrane</location>
    </subcellularLocation>
</comment>
<dbReference type="CDD" id="cd14978">
    <property type="entry name" value="7tmA_FMRFamide_R-like"/>
    <property type="match status" value="1"/>
</dbReference>
<dbReference type="GO" id="GO:0004930">
    <property type="term" value="F:G protein-coupled receptor activity"/>
    <property type="evidence" value="ECO:0007669"/>
    <property type="project" value="InterPro"/>
</dbReference>
<organism evidence="8 9">
    <name type="scientific">Caenorhabditis briggsae</name>
    <dbReference type="NCBI Taxonomy" id="6238"/>
    <lineage>
        <taxon>Eukaryota</taxon>
        <taxon>Metazoa</taxon>
        <taxon>Ecdysozoa</taxon>
        <taxon>Nematoda</taxon>
        <taxon>Chromadorea</taxon>
        <taxon>Rhabditida</taxon>
        <taxon>Rhabditina</taxon>
        <taxon>Rhabditomorpha</taxon>
        <taxon>Rhabditoidea</taxon>
        <taxon>Rhabditidae</taxon>
        <taxon>Peloderinae</taxon>
        <taxon>Caenorhabditis</taxon>
    </lineage>
</organism>
<evidence type="ECO:0000259" key="7">
    <source>
        <dbReference type="PROSITE" id="PS50262"/>
    </source>
</evidence>
<evidence type="ECO:0000313" key="9">
    <source>
        <dbReference type="Proteomes" id="UP000827892"/>
    </source>
</evidence>
<dbReference type="InterPro" id="IPR029034">
    <property type="entry name" value="Cystine-knot_cytokine"/>
</dbReference>
<feature type="compositionally biased region" description="Polar residues" evidence="5">
    <location>
        <begin position="592"/>
        <end position="611"/>
    </location>
</feature>
<feature type="transmembrane region" description="Helical" evidence="6">
    <location>
        <begin position="83"/>
        <end position="105"/>
    </location>
</feature>
<feature type="transmembrane region" description="Helical" evidence="6">
    <location>
        <begin position="136"/>
        <end position="155"/>
    </location>
</feature>
<evidence type="ECO:0000256" key="1">
    <source>
        <dbReference type="ARBA" id="ARBA00004370"/>
    </source>
</evidence>
<evidence type="ECO:0000256" key="6">
    <source>
        <dbReference type="SAM" id="Phobius"/>
    </source>
</evidence>
<evidence type="ECO:0000256" key="4">
    <source>
        <dbReference type="ARBA" id="ARBA00023136"/>
    </source>
</evidence>
<dbReference type="Gene3D" id="1.20.1070.10">
    <property type="entry name" value="Rhodopsin 7-helix transmembrane proteins"/>
    <property type="match status" value="1"/>
</dbReference>
<dbReference type="AlphaFoldDB" id="A0AAE9CVK4"/>
<keyword evidence="4 6" id="KW-0472">Membrane</keyword>
<feature type="region of interest" description="Disordered" evidence="5">
    <location>
        <begin position="433"/>
        <end position="452"/>
    </location>
</feature>
<dbReference type="SUPFAM" id="SSF57501">
    <property type="entry name" value="Cystine-knot cytokines"/>
    <property type="match status" value="1"/>
</dbReference>
<protein>
    <recommendedName>
        <fullName evidence="7">G-protein coupled receptors family 1 profile domain-containing protein</fullName>
    </recommendedName>
</protein>
<feature type="transmembrane region" description="Helical" evidence="6">
    <location>
        <begin position="365"/>
        <end position="384"/>
    </location>
</feature>
<sequence length="725" mass="80105">MEGLNMSMECTRESRSNGTCFGLAVCGFCYDFAETRQVSKEYEQFNLIVIGLMLPAIGCLGLIGNTLSAFTYSRREMISSLNVYLFALACSDIVIILTAFFLFFLENMRKRSEWATYYFAVLSPVMFPLGLTAQTISVFITVASAFDCLVLVAASDKFKSKFCSVNTSIIVIVKILLLGALYNSPHMYEIYVIDCWSTMYNTASKDVCPTALRADEDYVRIYYVYMYTIVMAVGPVFLLVIINSAIVISMRRSSSPNSESDIITLVLVVCLFISCNVLPLTVNFLELLFGIINSYLIDLSNLMVVVNSSCNFLIYYTFGSNFRRTLRHYLRNAFNFNAPIQLANNRTPPRVKMCLPPTEKAMGNLFRVIIFFLSLLFNCQHFAIVTKCCNQGDPSPNQPCMTYDSSMMAATLDEAMFTFPNLASPDQSTLFKPSSGYGGAGEGSEKVNPNPVSVGDQNEDTMMPMASVASGPSVMTTKVSIAAYGAGTPLGSSMNGECPTYACMSCKMALLNGFLANPNIGAADNATMTAQRNALAQRLGTTQGSCDQNSRKKRFSEGYSHVNKHKLKKRLAKRFVLMNTTPDPMSDDELDNNSIDENVSTDSGNNDSNGAKNKPPVLGVVTGLGCQYRRGEALETNSEWCGLCNLCWQWRKLPSDYYPNYLNEVNCDHNDDGCLSGFGECKPILRPINVMRKKGDEWVKESIDTTTACECQVEIGSSLHGLVVK</sequence>
<dbReference type="Proteomes" id="UP000827892">
    <property type="component" value="Chromosome X"/>
</dbReference>